<comment type="caution">
    <text evidence="1">The sequence shown here is derived from an EMBL/GenBank/DDBJ whole genome shotgun (WGS) entry which is preliminary data.</text>
</comment>
<dbReference type="Pfam" id="PF11185">
    <property type="entry name" value="DUF2971"/>
    <property type="match status" value="1"/>
</dbReference>
<sequence>MIVHHYTSLPVGLQILEKRELWLSAVTSASDLGEYIFAAEHLKSKVSEWLSDELCQRRFCERLDSFVSLYGADLEEPDLAFYASFTTLEDNATQWIAYGDGGKGISIAFDLDGLRAHGERATSSAVMYGQPGLDRIVENLEGFKAWFHNRESELEHDVDSSEFALAEYLAGHAATQCAYVKSVGFETEKEVRLCVAPVLDTDGDEPKWKIKYRSAYSRLIPYTVHKFQTEVIKSIRLGPFSSHGTNRHAAANMLTDWEYENTIVNISELKMR</sequence>
<name>A0ABT0U4W6_9BACT</name>
<dbReference type="EMBL" id="JAMQBK010000039">
    <property type="protein sequence ID" value="MCM2371895.1"/>
    <property type="molecule type" value="Genomic_DNA"/>
</dbReference>
<evidence type="ECO:0000313" key="2">
    <source>
        <dbReference type="Proteomes" id="UP001202961"/>
    </source>
</evidence>
<reference evidence="1 2" key="1">
    <citation type="journal article" date="2022" name="Syst. Appl. Microbiol.">
        <title>Rhodopirellula aestuarii sp. nov., a novel member of the genus Rhodopirellula isolated from brackish sediments collected in the Tagus River estuary, Portugal.</title>
        <authorList>
            <person name="Vitorino I.R."/>
            <person name="Klimek D."/>
            <person name="Calusinska M."/>
            <person name="Lobo-da-Cunha A."/>
            <person name="Vasconcelos V."/>
            <person name="Lage O.M."/>
        </authorList>
    </citation>
    <scope>NUCLEOTIDE SEQUENCE [LARGE SCALE GENOMIC DNA]</scope>
    <source>
        <strain evidence="1 2">ICT_H3.1</strain>
    </source>
</reference>
<dbReference type="RefSeq" id="WP_250929527.1">
    <property type="nucleotide sequence ID" value="NZ_JAMQBK010000039.1"/>
</dbReference>
<keyword evidence="2" id="KW-1185">Reference proteome</keyword>
<organism evidence="1 2">
    <name type="scientific">Aporhodopirellula aestuarii</name>
    <dbReference type="NCBI Taxonomy" id="2950107"/>
    <lineage>
        <taxon>Bacteria</taxon>
        <taxon>Pseudomonadati</taxon>
        <taxon>Planctomycetota</taxon>
        <taxon>Planctomycetia</taxon>
        <taxon>Pirellulales</taxon>
        <taxon>Pirellulaceae</taxon>
        <taxon>Aporhodopirellula</taxon>
    </lineage>
</organism>
<dbReference type="Proteomes" id="UP001202961">
    <property type="component" value="Unassembled WGS sequence"/>
</dbReference>
<gene>
    <name evidence="1" type="ORF">NB063_14895</name>
</gene>
<dbReference type="InterPro" id="IPR021352">
    <property type="entry name" value="DUF2971"/>
</dbReference>
<protein>
    <submittedName>
        <fullName evidence="1">DUF2971 domain-containing protein</fullName>
    </submittedName>
</protein>
<accession>A0ABT0U4W6</accession>
<evidence type="ECO:0000313" key="1">
    <source>
        <dbReference type="EMBL" id="MCM2371895.1"/>
    </source>
</evidence>
<proteinExistence type="predicted"/>